<dbReference type="AlphaFoldDB" id="A0A565AX87"/>
<dbReference type="Gene3D" id="4.10.60.10">
    <property type="entry name" value="Zinc finger, CCHC-type"/>
    <property type="match status" value="1"/>
</dbReference>
<feature type="compositionally biased region" description="Basic and acidic residues" evidence="1">
    <location>
        <begin position="102"/>
        <end position="117"/>
    </location>
</feature>
<evidence type="ECO:0000256" key="1">
    <source>
        <dbReference type="SAM" id="MobiDB-lite"/>
    </source>
</evidence>
<dbReference type="GO" id="GO:0008270">
    <property type="term" value="F:zinc ion binding"/>
    <property type="evidence" value="ECO:0007669"/>
    <property type="project" value="InterPro"/>
</dbReference>
<accession>A0A565AX87</accession>
<name>A0A565AX87_9BRAS</name>
<comment type="caution">
    <text evidence="2">The sequence shown here is derived from an EMBL/GenBank/DDBJ whole genome shotgun (WGS) entry which is preliminary data.</text>
</comment>
<reference evidence="2" key="1">
    <citation type="submission" date="2019-07" db="EMBL/GenBank/DDBJ databases">
        <authorList>
            <person name="Dittberner H."/>
        </authorList>
    </citation>
    <scope>NUCLEOTIDE SEQUENCE [LARGE SCALE GENOMIC DNA]</scope>
</reference>
<dbReference type="GO" id="GO:0003676">
    <property type="term" value="F:nucleic acid binding"/>
    <property type="evidence" value="ECO:0007669"/>
    <property type="project" value="InterPro"/>
</dbReference>
<feature type="compositionally biased region" description="Polar residues" evidence="1">
    <location>
        <begin position="1"/>
        <end position="37"/>
    </location>
</feature>
<evidence type="ECO:0000313" key="2">
    <source>
        <dbReference type="EMBL" id="VVA93957.1"/>
    </source>
</evidence>
<keyword evidence="3" id="KW-1185">Reference proteome</keyword>
<organism evidence="2 3">
    <name type="scientific">Arabis nemorensis</name>
    <dbReference type="NCBI Taxonomy" id="586526"/>
    <lineage>
        <taxon>Eukaryota</taxon>
        <taxon>Viridiplantae</taxon>
        <taxon>Streptophyta</taxon>
        <taxon>Embryophyta</taxon>
        <taxon>Tracheophyta</taxon>
        <taxon>Spermatophyta</taxon>
        <taxon>Magnoliopsida</taxon>
        <taxon>eudicotyledons</taxon>
        <taxon>Gunneridae</taxon>
        <taxon>Pentapetalae</taxon>
        <taxon>rosids</taxon>
        <taxon>malvids</taxon>
        <taxon>Brassicales</taxon>
        <taxon>Brassicaceae</taxon>
        <taxon>Arabideae</taxon>
        <taxon>Arabis</taxon>
    </lineage>
</organism>
<proteinExistence type="predicted"/>
<sequence length="226" mass="25260">MPYTTNSTLIKKPKPSQQPETKGIQPNTKEKQQTLSLNPLRGLEATTNQGTSTVFKNSSEITFYRCKNKGHIAKSCPSKKEKINTSLGEEDASRNFAPQATKQEKIQTEVNEPRKEVTTLSSKQEDLIPEALNKKQELNTTQSLNLQEAPEKEENQVTTKRDLILSGNDCSNAFLIHLSSRRGEKISGNLVDIREEPPQSIFVISDQKKDNGEPISILLKTSNQLP</sequence>
<dbReference type="InterPro" id="IPR036875">
    <property type="entry name" value="Znf_CCHC_sf"/>
</dbReference>
<dbReference type="EMBL" id="CABITT030000002">
    <property type="protein sequence ID" value="VVA93957.1"/>
    <property type="molecule type" value="Genomic_DNA"/>
</dbReference>
<gene>
    <name evidence="2" type="ORF">ANE_LOCUS4402</name>
</gene>
<dbReference type="Proteomes" id="UP000489600">
    <property type="component" value="Unassembled WGS sequence"/>
</dbReference>
<protein>
    <recommendedName>
        <fullName evidence="4">CCHC-type domain-containing protein</fullName>
    </recommendedName>
</protein>
<evidence type="ECO:0000313" key="3">
    <source>
        <dbReference type="Proteomes" id="UP000489600"/>
    </source>
</evidence>
<evidence type="ECO:0008006" key="4">
    <source>
        <dbReference type="Google" id="ProtNLM"/>
    </source>
</evidence>
<feature type="region of interest" description="Disordered" evidence="1">
    <location>
        <begin position="78"/>
        <end position="121"/>
    </location>
</feature>
<dbReference type="SUPFAM" id="SSF57756">
    <property type="entry name" value="Retrovirus zinc finger-like domains"/>
    <property type="match status" value="1"/>
</dbReference>
<feature type="region of interest" description="Disordered" evidence="1">
    <location>
        <begin position="1"/>
        <end position="51"/>
    </location>
</feature>